<organism evidence="1 2">
    <name type="scientific">Candidatus Falkowbacteria bacterium CG10_big_fil_rev_8_21_14_0_10_44_15</name>
    <dbReference type="NCBI Taxonomy" id="1974569"/>
    <lineage>
        <taxon>Bacteria</taxon>
        <taxon>Candidatus Falkowiibacteriota</taxon>
    </lineage>
</organism>
<sequence>MLLLAMSMLIASRASPQTTLHFNVGTYGGLQVNKQLILRGADQATTIIRPSGAPAAVVTIEKSNVTMENFTIDGVNGAVAGIRVNDPVGGQSY</sequence>
<evidence type="ECO:0008006" key="3">
    <source>
        <dbReference type="Google" id="ProtNLM"/>
    </source>
</evidence>
<dbReference type="Proteomes" id="UP000228510">
    <property type="component" value="Unassembled WGS sequence"/>
</dbReference>
<proteinExistence type="predicted"/>
<protein>
    <recommendedName>
        <fullName evidence="3">Pectate lyase</fullName>
    </recommendedName>
</protein>
<dbReference type="InterPro" id="IPR011050">
    <property type="entry name" value="Pectin_lyase_fold/virulence"/>
</dbReference>
<evidence type="ECO:0000313" key="1">
    <source>
        <dbReference type="EMBL" id="PIR92235.1"/>
    </source>
</evidence>
<evidence type="ECO:0000313" key="2">
    <source>
        <dbReference type="Proteomes" id="UP000228510"/>
    </source>
</evidence>
<dbReference type="Gene3D" id="2.160.20.10">
    <property type="entry name" value="Single-stranded right-handed beta-helix, Pectin lyase-like"/>
    <property type="match status" value="1"/>
</dbReference>
<reference evidence="2" key="1">
    <citation type="submission" date="2017-09" db="EMBL/GenBank/DDBJ databases">
        <title>Depth-based differentiation of microbial function through sediment-hosted aquifers and enrichment of novel symbionts in the deep terrestrial subsurface.</title>
        <authorList>
            <person name="Probst A.J."/>
            <person name="Ladd B."/>
            <person name="Jarett J.K."/>
            <person name="Geller-Mcgrath D.E."/>
            <person name="Sieber C.M.K."/>
            <person name="Emerson J.B."/>
            <person name="Anantharaman K."/>
            <person name="Thomas B.C."/>
            <person name="Malmstrom R."/>
            <person name="Stieglmeier M."/>
            <person name="Klingl A."/>
            <person name="Woyke T."/>
            <person name="Ryan C.M."/>
            <person name="Banfield J.F."/>
        </authorList>
    </citation>
    <scope>NUCLEOTIDE SEQUENCE [LARGE SCALE GENOMIC DNA]</scope>
</reference>
<comment type="caution">
    <text evidence="1">The sequence shown here is derived from an EMBL/GenBank/DDBJ whole genome shotgun (WGS) entry which is preliminary data.</text>
</comment>
<name>A0A2H0UZK4_9BACT</name>
<dbReference type="SUPFAM" id="SSF51126">
    <property type="entry name" value="Pectin lyase-like"/>
    <property type="match status" value="1"/>
</dbReference>
<dbReference type="AlphaFoldDB" id="A0A2H0UZK4"/>
<dbReference type="EMBL" id="PFAT01000034">
    <property type="protein sequence ID" value="PIR92235.1"/>
    <property type="molecule type" value="Genomic_DNA"/>
</dbReference>
<feature type="non-terminal residue" evidence="1">
    <location>
        <position position="93"/>
    </location>
</feature>
<gene>
    <name evidence="1" type="ORF">COU01_02680</name>
</gene>
<dbReference type="InterPro" id="IPR012334">
    <property type="entry name" value="Pectin_lyas_fold"/>
</dbReference>
<accession>A0A2H0UZK4</accession>